<dbReference type="InterPro" id="IPR008925">
    <property type="entry name" value="aa_tRNA-synth_I_cd-bd_sf"/>
</dbReference>
<evidence type="ECO:0000256" key="11">
    <source>
        <dbReference type="RuleBase" id="RU363037"/>
    </source>
</evidence>
<dbReference type="SUPFAM" id="SSF52374">
    <property type="entry name" value="Nucleotidylyl transferase"/>
    <property type="match status" value="1"/>
</dbReference>
<dbReference type="NCBIfam" id="TIGR00464">
    <property type="entry name" value="gltX_bact"/>
    <property type="match status" value="1"/>
</dbReference>
<dbReference type="GO" id="GO:0008270">
    <property type="term" value="F:zinc ion binding"/>
    <property type="evidence" value="ECO:0007669"/>
    <property type="project" value="InterPro"/>
</dbReference>
<dbReference type="InterPro" id="IPR004527">
    <property type="entry name" value="Glu-tRNA-ligase_bac/mito"/>
</dbReference>
<dbReference type="Gene3D" id="1.10.10.350">
    <property type="match status" value="1"/>
</dbReference>
<dbReference type="FunCoup" id="A0A2T3A5G2">
    <property type="interactions" value="685"/>
</dbReference>
<comment type="subcellular location">
    <subcellularLocation>
        <location evidence="1">Mitochondrion</location>
    </subcellularLocation>
</comment>
<dbReference type="InterPro" id="IPR020058">
    <property type="entry name" value="Glu/Gln-tRNA-synth_Ib_cat-dom"/>
</dbReference>
<dbReference type="EMBL" id="KZ678462">
    <property type="protein sequence ID" value="PSR83286.1"/>
    <property type="molecule type" value="Genomic_DNA"/>
</dbReference>
<dbReference type="PANTHER" id="PTHR43311">
    <property type="entry name" value="GLUTAMATE--TRNA LIGASE"/>
    <property type="match status" value="1"/>
</dbReference>
<dbReference type="InterPro" id="IPR020751">
    <property type="entry name" value="aa-tRNA-synth_I_codon-bd_sub2"/>
</dbReference>
<comment type="similarity">
    <text evidence="2">Belongs to the class-I aminoacyl-tRNA synthetase family. Glutamate--tRNA ligase type 1 subfamily.</text>
</comment>
<evidence type="ECO:0000256" key="6">
    <source>
        <dbReference type="ARBA" id="ARBA00022840"/>
    </source>
</evidence>
<evidence type="ECO:0000259" key="13">
    <source>
        <dbReference type="Pfam" id="PF00749"/>
    </source>
</evidence>
<accession>A0A2T3A5G2</accession>
<dbReference type="FunFam" id="3.40.50.620:FF:000045">
    <property type="entry name" value="Glutamate--tRNA ligase, mitochondrial"/>
    <property type="match status" value="1"/>
</dbReference>
<dbReference type="Pfam" id="PF00749">
    <property type="entry name" value="tRNA-synt_1c"/>
    <property type="match status" value="1"/>
</dbReference>
<dbReference type="EC" id="6.1.1.17" evidence="3"/>
<dbReference type="InParanoid" id="A0A2T3A5G2"/>
<evidence type="ECO:0000256" key="4">
    <source>
        <dbReference type="ARBA" id="ARBA00022598"/>
    </source>
</evidence>
<dbReference type="GO" id="GO:0005739">
    <property type="term" value="C:mitochondrion"/>
    <property type="evidence" value="ECO:0007669"/>
    <property type="project" value="UniProtKB-SubCell"/>
</dbReference>
<sequence>MSGLLLLRRRLFAKDAYLRLSQVRHYALIGKPSQHVKPAWALPEAPARTRFAPSPTGYLHLGSLRTALFNYLLAQATGGQFILRLEDTDQARFVPDAEKRLYDDMTWAGLHWDEGPDKGGPYGPYKQSERLALYQQHAQTLLDSDRAFRCFCSKEDLEFNIREATASGGTAHYPGTCTHMSRSESDRRAANGEPHTIRFKSAETPVSAPDIVYGAYRKNEREDNFIIIKSDGYPTYHFANVIDDHFMEITHVIRGAEWLISTPKHVELYNAFGWQIPNFAHVGLLVDSQRQKLSKRDMDNIGIGSYRANNVLPEALLNFSALLGWDPNLQKNSHLNKQGVLTVDEMIKNFTLKFTRGDIVVDLAKLKFFQTKLIKNLVSGDNDNPEILSKSIIKPVFAEIQTIRNALRNHSVPVTPDYDELRRVLPTISDSPMDRFDLNEDLVRDLLKVWKKSITEPVQFVYDNIYAFFPVHKTTQTQSFHELTDGMRRLRIKSASFQKMAGSVNTDLSDLLKWLRLSLQEDRTPEWNLEVLGPRVKELVQAITFYDTNMDQVMDQSAGWKILRWALVNGSPGLPLVPLMALWGRDETMWRIKQARKVAKREEERLLKRAQIETGWDELNKEQLRNGLQSAGSAGDGGNAASPEAESGHSDANAGVGGAA</sequence>
<dbReference type="GO" id="GO:0005524">
    <property type="term" value="F:ATP binding"/>
    <property type="evidence" value="ECO:0007669"/>
    <property type="project" value="UniProtKB-KW"/>
</dbReference>
<keyword evidence="5 11" id="KW-0547">Nucleotide-binding</keyword>
<gene>
    <name evidence="14" type="ORF">BD289DRAFT_287210</name>
</gene>
<protein>
    <recommendedName>
        <fullName evidence="10">Glutamate--tRNA ligase, mitochondrial</fullName>
        <ecNumber evidence="3">6.1.1.17</ecNumber>
    </recommendedName>
    <alternativeName>
        <fullName evidence="9">Glutamyl-tRNA synthetase</fullName>
    </alternativeName>
</protein>
<keyword evidence="7 11" id="KW-0648">Protein biosynthesis</keyword>
<dbReference type="HAMAP" id="MF_00022">
    <property type="entry name" value="Glu_tRNA_synth_type1"/>
    <property type="match status" value="1"/>
</dbReference>
<dbReference type="GO" id="GO:0000049">
    <property type="term" value="F:tRNA binding"/>
    <property type="evidence" value="ECO:0007669"/>
    <property type="project" value="InterPro"/>
</dbReference>
<feature type="region of interest" description="Disordered" evidence="12">
    <location>
        <begin position="623"/>
        <end position="660"/>
    </location>
</feature>
<dbReference type="AlphaFoldDB" id="A0A2T3A5G2"/>
<dbReference type="PRINTS" id="PR00987">
    <property type="entry name" value="TRNASYNTHGLU"/>
</dbReference>
<dbReference type="InterPro" id="IPR049940">
    <property type="entry name" value="GluQ/Sye"/>
</dbReference>
<dbReference type="STRING" id="2025994.A0A2T3A5G2"/>
<dbReference type="InterPro" id="IPR014729">
    <property type="entry name" value="Rossmann-like_a/b/a_fold"/>
</dbReference>
<dbReference type="SUPFAM" id="SSF48163">
    <property type="entry name" value="An anticodon-binding domain of class I aminoacyl-tRNA synthetases"/>
    <property type="match status" value="1"/>
</dbReference>
<dbReference type="InterPro" id="IPR033910">
    <property type="entry name" value="GluRS_core"/>
</dbReference>
<dbReference type="PANTHER" id="PTHR43311:SF2">
    <property type="entry name" value="GLUTAMATE--TRNA LIGASE, MITOCHONDRIAL-RELATED"/>
    <property type="match status" value="1"/>
</dbReference>
<evidence type="ECO:0000256" key="1">
    <source>
        <dbReference type="ARBA" id="ARBA00004173"/>
    </source>
</evidence>
<organism evidence="14 15">
    <name type="scientific">Coniella lustricola</name>
    <dbReference type="NCBI Taxonomy" id="2025994"/>
    <lineage>
        <taxon>Eukaryota</taxon>
        <taxon>Fungi</taxon>
        <taxon>Dikarya</taxon>
        <taxon>Ascomycota</taxon>
        <taxon>Pezizomycotina</taxon>
        <taxon>Sordariomycetes</taxon>
        <taxon>Sordariomycetidae</taxon>
        <taxon>Diaporthales</taxon>
        <taxon>Schizoparmaceae</taxon>
        <taxon>Coniella</taxon>
    </lineage>
</organism>
<evidence type="ECO:0000256" key="5">
    <source>
        <dbReference type="ARBA" id="ARBA00022741"/>
    </source>
</evidence>
<evidence type="ECO:0000256" key="2">
    <source>
        <dbReference type="ARBA" id="ARBA00007894"/>
    </source>
</evidence>
<evidence type="ECO:0000313" key="14">
    <source>
        <dbReference type="EMBL" id="PSR83286.1"/>
    </source>
</evidence>
<dbReference type="OrthoDB" id="5399569at2759"/>
<evidence type="ECO:0000256" key="10">
    <source>
        <dbReference type="ARBA" id="ARBA00072917"/>
    </source>
</evidence>
<keyword evidence="15" id="KW-1185">Reference proteome</keyword>
<name>A0A2T3A5G2_9PEZI</name>
<evidence type="ECO:0000256" key="9">
    <source>
        <dbReference type="ARBA" id="ARBA00030865"/>
    </source>
</evidence>
<proteinExistence type="inferred from homology"/>
<dbReference type="Proteomes" id="UP000241462">
    <property type="component" value="Unassembled WGS sequence"/>
</dbReference>
<dbReference type="GO" id="GO:0006424">
    <property type="term" value="P:glutamyl-tRNA aminoacylation"/>
    <property type="evidence" value="ECO:0007669"/>
    <property type="project" value="InterPro"/>
</dbReference>
<feature type="compositionally biased region" description="Basic and acidic residues" evidence="12">
    <location>
        <begin position="181"/>
        <end position="190"/>
    </location>
</feature>
<evidence type="ECO:0000256" key="12">
    <source>
        <dbReference type="SAM" id="MobiDB-lite"/>
    </source>
</evidence>
<evidence type="ECO:0000313" key="15">
    <source>
        <dbReference type="Proteomes" id="UP000241462"/>
    </source>
</evidence>
<keyword evidence="6 11" id="KW-0067">ATP-binding</keyword>
<evidence type="ECO:0000256" key="3">
    <source>
        <dbReference type="ARBA" id="ARBA00012835"/>
    </source>
</evidence>
<dbReference type="Gene3D" id="3.40.50.620">
    <property type="entry name" value="HUPs"/>
    <property type="match status" value="1"/>
</dbReference>
<dbReference type="InterPro" id="IPR000924">
    <property type="entry name" value="Glu/Gln-tRNA-synth"/>
</dbReference>
<evidence type="ECO:0000256" key="7">
    <source>
        <dbReference type="ARBA" id="ARBA00022917"/>
    </source>
</evidence>
<reference evidence="14 15" key="1">
    <citation type="journal article" date="2018" name="Mycol. Prog.">
        <title>Coniella lustricola, a new species from submerged detritus.</title>
        <authorList>
            <person name="Raudabaugh D.B."/>
            <person name="Iturriaga T."/>
            <person name="Carver A."/>
            <person name="Mondo S."/>
            <person name="Pangilinan J."/>
            <person name="Lipzen A."/>
            <person name="He G."/>
            <person name="Amirebrahimi M."/>
            <person name="Grigoriev I.V."/>
            <person name="Miller A.N."/>
        </authorList>
    </citation>
    <scope>NUCLEOTIDE SEQUENCE [LARGE SCALE GENOMIC DNA]</scope>
    <source>
        <strain evidence="14 15">B22-T-1</strain>
    </source>
</reference>
<keyword evidence="8 11" id="KW-0030">Aminoacyl-tRNA synthetase</keyword>
<evidence type="ECO:0000256" key="8">
    <source>
        <dbReference type="ARBA" id="ARBA00023146"/>
    </source>
</evidence>
<feature type="domain" description="Glutamyl/glutaminyl-tRNA synthetase class Ib catalytic" evidence="13">
    <location>
        <begin position="48"/>
        <end position="350"/>
    </location>
</feature>
<dbReference type="CDD" id="cd00808">
    <property type="entry name" value="GluRS_core"/>
    <property type="match status" value="1"/>
</dbReference>
<keyword evidence="4 11" id="KW-0436">Ligase</keyword>
<feature type="region of interest" description="Disordered" evidence="12">
    <location>
        <begin position="172"/>
        <end position="192"/>
    </location>
</feature>
<dbReference type="GO" id="GO:0004818">
    <property type="term" value="F:glutamate-tRNA ligase activity"/>
    <property type="evidence" value="ECO:0007669"/>
    <property type="project" value="UniProtKB-EC"/>
</dbReference>